<name>A0ABR8U8F5_9BACL</name>
<dbReference type="NCBIfam" id="NF005807">
    <property type="entry name" value="PRK07667.1"/>
    <property type="match status" value="1"/>
</dbReference>
<dbReference type="SUPFAM" id="SSF52540">
    <property type="entry name" value="P-loop containing nucleoside triphosphate hydrolases"/>
    <property type="match status" value="1"/>
</dbReference>
<protein>
    <submittedName>
        <fullName evidence="2">Uridine kinase</fullName>
    </submittedName>
</protein>
<reference evidence="2 3" key="1">
    <citation type="submission" date="2020-08" db="EMBL/GenBank/DDBJ databases">
        <title>A Genomic Blueprint of the Chicken Gut Microbiome.</title>
        <authorList>
            <person name="Gilroy R."/>
            <person name="Ravi A."/>
            <person name="Getino M."/>
            <person name="Pursley I."/>
            <person name="Horton D.L."/>
            <person name="Alikhan N.-F."/>
            <person name="Baker D."/>
            <person name="Gharbi K."/>
            <person name="Hall N."/>
            <person name="Watson M."/>
            <person name="Adriaenssens E.M."/>
            <person name="Foster-Nyarko E."/>
            <person name="Jarju S."/>
            <person name="Secka A."/>
            <person name="Antonio M."/>
            <person name="Oren A."/>
            <person name="Chaudhuri R."/>
            <person name="La Ragione R.M."/>
            <person name="Hildebrand F."/>
            <person name="Pallen M.J."/>
        </authorList>
    </citation>
    <scope>NUCLEOTIDE SEQUENCE [LARGE SCALE GENOMIC DNA]</scope>
    <source>
        <strain evidence="2 3">Sa2YVA2</strain>
    </source>
</reference>
<proteinExistence type="predicted"/>
<sequence>MCIKETTAMLNDQFLNRSNKDRAFIVGVDGLGGAGKTTFSKKVARALIEADYNVTIFHLDDHIVEMSKRYQTGHEEWYEYYYLQWDIKRIITNLLEPLHNCHQTLLPFYDKSTDSISTKRIDILANSIVIIEGIFLQRKEWKSFFDFIVFVDCPFEVRRQRVLYRDSYIGDIQVRLKKYTERYWVGERHYIRTVKPATIADLVIRAN</sequence>
<evidence type="ECO:0000313" key="3">
    <source>
        <dbReference type="Proteomes" id="UP000626786"/>
    </source>
</evidence>
<evidence type="ECO:0000259" key="1">
    <source>
        <dbReference type="Pfam" id="PF00485"/>
    </source>
</evidence>
<dbReference type="Proteomes" id="UP000626786">
    <property type="component" value="Unassembled WGS sequence"/>
</dbReference>
<dbReference type="GO" id="GO:0016301">
    <property type="term" value="F:kinase activity"/>
    <property type="evidence" value="ECO:0007669"/>
    <property type="project" value="UniProtKB-KW"/>
</dbReference>
<keyword evidence="2" id="KW-0808">Transferase</keyword>
<dbReference type="Pfam" id="PF00485">
    <property type="entry name" value="PRK"/>
    <property type="match status" value="1"/>
</dbReference>
<accession>A0ABR8U8F5</accession>
<dbReference type="InterPro" id="IPR027417">
    <property type="entry name" value="P-loop_NTPase"/>
</dbReference>
<evidence type="ECO:0000313" key="2">
    <source>
        <dbReference type="EMBL" id="MBD7984305.1"/>
    </source>
</evidence>
<gene>
    <name evidence="2" type="ORF">H9649_06925</name>
</gene>
<dbReference type="EMBL" id="JACSQN010000005">
    <property type="protein sequence ID" value="MBD7984305.1"/>
    <property type="molecule type" value="Genomic_DNA"/>
</dbReference>
<keyword evidence="3" id="KW-1185">Reference proteome</keyword>
<dbReference type="Gene3D" id="3.40.50.300">
    <property type="entry name" value="P-loop containing nucleotide triphosphate hydrolases"/>
    <property type="match status" value="1"/>
</dbReference>
<dbReference type="InterPro" id="IPR006083">
    <property type="entry name" value="PRK/URK"/>
</dbReference>
<organism evidence="2 3">
    <name type="scientific">Sporosarcina quadrami</name>
    <dbReference type="NCBI Taxonomy" id="2762234"/>
    <lineage>
        <taxon>Bacteria</taxon>
        <taxon>Bacillati</taxon>
        <taxon>Bacillota</taxon>
        <taxon>Bacilli</taxon>
        <taxon>Bacillales</taxon>
        <taxon>Caryophanaceae</taxon>
        <taxon>Sporosarcina</taxon>
    </lineage>
</organism>
<comment type="caution">
    <text evidence="2">The sequence shown here is derived from an EMBL/GenBank/DDBJ whole genome shotgun (WGS) entry which is preliminary data.</text>
</comment>
<keyword evidence="2" id="KW-0418">Kinase</keyword>
<feature type="domain" description="Phosphoribulokinase/uridine kinase" evidence="1">
    <location>
        <begin position="25"/>
        <end position="167"/>
    </location>
</feature>
<dbReference type="PANTHER" id="PTHR10285">
    <property type="entry name" value="URIDINE KINASE"/>
    <property type="match status" value="1"/>
</dbReference>